<sequence length="124" mass="14095">MYDFSFAQPQISEGLLHDMYEIKMVGGYVDEEHGGQWVPGKEERVAFKGVVLPVNDKDLIRDSGGTYTQCSEKVYTNGKTLKTGEQIYDPVDQSYYTVSQELGHNSLHPMKRYLIERREGAAVK</sequence>
<protein>
    <submittedName>
        <fullName evidence="1">Minor capsid protein</fullName>
    </submittedName>
</protein>
<dbReference type="EMBL" id="BK015072">
    <property type="protein sequence ID" value="DAD89916.1"/>
    <property type="molecule type" value="Genomic_DNA"/>
</dbReference>
<evidence type="ECO:0000313" key="1">
    <source>
        <dbReference type="EMBL" id="DAD89916.1"/>
    </source>
</evidence>
<name>A0A8S5N647_9CAUD</name>
<reference evidence="1" key="1">
    <citation type="journal article" date="2021" name="Proc. Natl. Acad. Sci. U.S.A.">
        <title>A Catalog of Tens of Thousands of Viruses from Human Metagenomes Reveals Hidden Associations with Chronic Diseases.</title>
        <authorList>
            <person name="Tisza M.J."/>
            <person name="Buck C.B."/>
        </authorList>
    </citation>
    <scope>NUCLEOTIDE SEQUENCE</scope>
    <source>
        <strain evidence="1">CtxfQ4</strain>
    </source>
</reference>
<accession>A0A8S5N647</accession>
<proteinExistence type="predicted"/>
<organism evidence="1">
    <name type="scientific">Siphoviridae sp. ctxfQ4</name>
    <dbReference type="NCBI Taxonomy" id="2826521"/>
    <lineage>
        <taxon>Viruses</taxon>
        <taxon>Duplodnaviria</taxon>
        <taxon>Heunggongvirae</taxon>
        <taxon>Uroviricota</taxon>
        <taxon>Caudoviricetes</taxon>
    </lineage>
</organism>